<evidence type="ECO:0000313" key="2">
    <source>
        <dbReference type="EMBL" id="TRD14163.1"/>
    </source>
</evidence>
<keyword evidence="3" id="KW-1185">Reference proteome</keyword>
<dbReference type="InterPro" id="IPR052543">
    <property type="entry name" value="HTH_Metal-responsive_Reg"/>
</dbReference>
<dbReference type="PANTHER" id="PTHR39168">
    <property type="entry name" value="TRANSCRIPTIONAL REGULATOR-RELATED"/>
    <property type="match status" value="1"/>
</dbReference>
<dbReference type="Pfam" id="PF12840">
    <property type="entry name" value="HTH_20"/>
    <property type="match status" value="1"/>
</dbReference>
<dbReference type="SUPFAM" id="SSF46785">
    <property type="entry name" value="Winged helix' DNA-binding domain"/>
    <property type="match status" value="1"/>
</dbReference>
<dbReference type="Proteomes" id="UP000318590">
    <property type="component" value="Unassembled WGS sequence"/>
</dbReference>
<dbReference type="InterPro" id="IPR001845">
    <property type="entry name" value="HTH_ArsR_DNA-bd_dom"/>
</dbReference>
<dbReference type="OrthoDB" id="9797716at2"/>
<dbReference type="PROSITE" id="PS50987">
    <property type="entry name" value="HTH_ARSR_2"/>
    <property type="match status" value="1"/>
</dbReference>
<dbReference type="AlphaFoldDB" id="A0A547PJ73"/>
<feature type="domain" description="HTH arsR-type" evidence="1">
    <location>
        <begin position="1"/>
        <end position="90"/>
    </location>
</feature>
<dbReference type="Gene3D" id="1.10.10.10">
    <property type="entry name" value="Winged helix-like DNA-binding domain superfamily/Winged helix DNA-binding domain"/>
    <property type="match status" value="1"/>
</dbReference>
<proteinExistence type="predicted"/>
<comment type="caution">
    <text evidence="2">The sequence shown here is derived from an EMBL/GenBank/DDBJ whole genome shotgun (WGS) entry which is preliminary data.</text>
</comment>
<dbReference type="GO" id="GO:0010288">
    <property type="term" value="P:response to lead ion"/>
    <property type="evidence" value="ECO:0007669"/>
    <property type="project" value="TreeGrafter"/>
</dbReference>
<dbReference type="PANTHER" id="PTHR39168:SF1">
    <property type="entry name" value="TRANSCRIPTIONAL REGULATORY PROTEIN"/>
    <property type="match status" value="1"/>
</dbReference>
<reference evidence="2 3" key="1">
    <citation type="submission" date="2019-06" db="EMBL/GenBank/DDBJ databases">
        <title>Paenimaribius caenipelagi gen. nov., sp. nov., isolated from a tidal flat.</title>
        <authorList>
            <person name="Yoon J.-H."/>
        </authorList>
    </citation>
    <scope>NUCLEOTIDE SEQUENCE [LARGE SCALE GENOMIC DNA]</scope>
    <source>
        <strain evidence="2 3">JBTF-M29</strain>
    </source>
</reference>
<protein>
    <submittedName>
        <fullName evidence="2">Winged helix-turn-helix transcriptional regulator</fullName>
    </submittedName>
</protein>
<evidence type="ECO:0000259" key="1">
    <source>
        <dbReference type="PROSITE" id="PS50987"/>
    </source>
</evidence>
<accession>A0A547PJ73</accession>
<dbReference type="GO" id="GO:0003700">
    <property type="term" value="F:DNA-binding transcription factor activity"/>
    <property type="evidence" value="ECO:0007669"/>
    <property type="project" value="InterPro"/>
</dbReference>
<dbReference type="CDD" id="cd00090">
    <property type="entry name" value="HTH_ARSR"/>
    <property type="match status" value="1"/>
</dbReference>
<dbReference type="SMART" id="SM00418">
    <property type="entry name" value="HTH_ARSR"/>
    <property type="match status" value="1"/>
</dbReference>
<dbReference type="InterPro" id="IPR011991">
    <property type="entry name" value="ArsR-like_HTH"/>
</dbReference>
<name>A0A547PJ73_9RHOB</name>
<dbReference type="InterPro" id="IPR036388">
    <property type="entry name" value="WH-like_DNA-bd_sf"/>
</dbReference>
<dbReference type="EMBL" id="VFSV01000086">
    <property type="protein sequence ID" value="TRD14163.1"/>
    <property type="molecule type" value="Genomic_DNA"/>
</dbReference>
<organism evidence="2 3">
    <name type="scientific">Palleronia caenipelagi</name>
    <dbReference type="NCBI Taxonomy" id="2489174"/>
    <lineage>
        <taxon>Bacteria</taxon>
        <taxon>Pseudomonadati</taxon>
        <taxon>Pseudomonadota</taxon>
        <taxon>Alphaproteobacteria</taxon>
        <taxon>Rhodobacterales</taxon>
        <taxon>Roseobacteraceae</taxon>
        <taxon>Palleronia</taxon>
    </lineage>
</organism>
<dbReference type="InterPro" id="IPR036390">
    <property type="entry name" value="WH_DNA-bd_sf"/>
</dbReference>
<sequence length="226" mass="25399">MYLEDFGKAVGHKSRAAILLALIGGKALPASELAYRAKISNQTASSHLAILEDLNMIFVRQCGRHRYYELVDHDIADAIEALASKLKLGLRDEKVSDHLRYARFCYDHLAGVLGVSITIRLLEKGVLGADTDTFKVVDSQHSVFEKLEIDLECLGRKRRLLAPKCIDWSERVPHVAGSLGAAIAVSLEKQKMIERSKEDRSVKITRKGYIFLERELNISREILNNQ</sequence>
<dbReference type="GO" id="GO:0046686">
    <property type="term" value="P:response to cadmium ion"/>
    <property type="evidence" value="ECO:0007669"/>
    <property type="project" value="TreeGrafter"/>
</dbReference>
<dbReference type="GO" id="GO:0097063">
    <property type="term" value="F:cadmium ion sensor activity"/>
    <property type="evidence" value="ECO:0007669"/>
    <property type="project" value="TreeGrafter"/>
</dbReference>
<dbReference type="GO" id="GO:0032791">
    <property type="term" value="F:lead ion binding"/>
    <property type="evidence" value="ECO:0007669"/>
    <property type="project" value="TreeGrafter"/>
</dbReference>
<gene>
    <name evidence="2" type="ORF">FEV53_19405</name>
</gene>
<evidence type="ECO:0000313" key="3">
    <source>
        <dbReference type="Proteomes" id="UP000318590"/>
    </source>
</evidence>
<dbReference type="GO" id="GO:0003677">
    <property type="term" value="F:DNA binding"/>
    <property type="evidence" value="ECO:0007669"/>
    <property type="project" value="TreeGrafter"/>
</dbReference>
<dbReference type="RefSeq" id="WP_142836313.1">
    <property type="nucleotide sequence ID" value="NZ_VFSV01000086.1"/>
</dbReference>